<dbReference type="EMBL" id="JACHMH010000001">
    <property type="protein sequence ID" value="MBB4681103.1"/>
    <property type="molecule type" value="Genomic_DNA"/>
</dbReference>
<evidence type="ECO:0008006" key="4">
    <source>
        <dbReference type="Google" id="ProtNLM"/>
    </source>
</evidence>
<evidence type="ECO:0000313" key="2">
    <source>
        <dbReference type="EMBL" id="MBB4681103.1"/>
    </source>
</evidence>
<name>A0A7W7CH50_9PSEU</name>
<comment type="caution">
    <text evidence="2">The sequence shown here is derived from an EMBL/GenBank/DDBJ whole genome shotgun (WGS) entry which is preliminary data.</text>
</comment>
<sequence length="277" mass="30175">MTRRNALRSAATAILVSTALILGALPASADVGPWRTLGSDYARPLDESQGLTTIIRNGNGSIRYTGIGTIPLDVRTRGWDHVGDPGSRAGVYVEPYQSSTLRAKMFRVQTPDGRWAEYVHQLESWEAINNSFAAVSPDARWLVSGEWGEMNRLLVFPNPGVTVTDPGKNLPYAFAIRLDRTVSNLQGCEFTSATQLLCPSDGPGKQLLQVDLDAALGGTDVRGVVRELGQLPLQSGCSGSFEVEGIDYDFRDGTLRVVVLSPSICVAFDSKTWRFRR</sequence>
<accession>A0A7W7CH50</accession>
<proteinExistence type="predicted"/>
<evidence type="ECO:0000313" key="3">
    <source>
        <dbReference type="Proteomes" id="UP000533598"/>
    </source>
</evidence>
<dbReference type="RefSeq" id="WP_246492670.1">
    <property type="nucleotide sequence ID" value="NZ_BAAAUI010000054.1"/>
</dbReference>
<evidence type="ECO:0000256" key="1">
    <source>
        <dbReference type="SAM" id="SignalP"/>
    </source>
</evidence>
<reference evidence="2 3" key="1">
    <citation type="submission" date="2020-08" db="EMBL/GenBank/DDBJ databases">
        <title>Sequencing the genomes of 1000 actinobacteria strains.</title>
        <authorList>
            <person name="Klenk H.-P."/>
        </authorList>
    </citation>
    <scope>NUCLEOTIDE SEQUENCE [LARGE SCALE GENOMIC DNA]</scope>
    <source>
        <strain evidence="2 3">DSM 44230</strain>
    </source>
</reference>
<protein>
    <recommendedName>
        <fullName evidence="4">Secreted protein</fullName>
    </recommendedName>
</protein>
<feature type="signal peptide" evidence="1">
    <location>
        <begin position="1"/>
        <end position="29"/>
    </location>
</feature>
<feature type="chain" id="PRO_5031390043" description="Secreted protein" evidence="1">
    <location>
        <begin position="30"/>
        <end position="277"/>
    </location>
</feature>
<dbReference type="Proteomes" id="UP000533598">
    <property type="component" value="Unassembled WGS sequence"/>
</dbReference>
<organism evidence="2 3">
    <name type="scientific">Crossiella cryophila</name>
    <dbReference type="NCBI Taxonomy" id="43355"/>
    <lineage>
        <taxon>Bacteria</taxon>
        <taxon>Bacillati</taxon>
        <taxon>Actinomycetota</taxon>
        <taxon>Actinomycetes</taxon>
        <taxon>Pseudonocardiales</taxon>
        <taxon>Pseudonocardiaceae</taxon>
        <taxon>Crossiella</taxon>
    </lineage>
</organism>
<keyword evidence="3" id="KW-1185">Reference proteome</keyword>
<gene>
    <name evidence="2" type="ORF">HNR67_007221</name>
</gene>
<dbReference type="AlphaFoldDB" id="A0A7W7CH50"/>
<keyword evidence="1" id="KW-0732">Signal</keyword>